<dbReference type="InterPro" id="IPR049312">
    <property type="entry name" value="GIDA_C_N"/>
</dbReference>
<dbReference type="PRINTS" id="PR00411">
    <property type="entry name" value="PNDRDTASEI"/>
</dbReference>
<feature type="domain" description="tRNA uridine 5-carboxymethylaminomethyl modification enzyme C-terminal subdomain" evidence="12">
    <location>
        <begin position="543"/>
        <end position="614"/>
    </location>
</feature>
<evidence type="ECO:0000256" key="11">
    <source>
        <dbReference type="HAMAP-Rule" id="MF_00129"/>
    </source>
</evidence>
<evidence type="ECO:0000256" key="3">
    <source>
        <dbReference type="ARBA" id="ARBA00007653"/>
    </source>
</evidence>
<dbReference type="SUPFAM" id="SSF51905">
    <property type="entry name" value="FAD/NAD(P)-binding domain"/>
    <property type="match status" value="1"/>
</dbReference>
<dbReference type="InterPro" id="IPR040131">
    <property type="entry name" value="MnmG_N"/>
</dbReference>
<sequence length="621" mass="67385">MIFIPVMKEFFDIVVIGGGHAGCEAAAVAARMGAKTALVTMDSEQIGAMSCNPAIGGLGKGHLVREIDAWDGLMPHAADYAAIHYRMLNRSKGSAVQGPRIQADRNRYKKAIQTALKEQAHLTIIEGMAESFQMDKGKVKAVLLADGRSLKTESVVLTTGTFLDAWLFCGEKKWRGGRIGEQPSIGLAEQLKALDLPLGRLKTGTPARLDGRTIDWARLQRQPSDEDAWTMASYGTGRVAPQIACSLTRSNQKTHDIIRAGLDRSPLFSGAIEGRGPRYCPSIEDKIMKFGDRDGHQIFLEPEGLDTPLIYPNGISTSLPEDVQQAFINSIEGLENTKIVQFGYAVEYEFIDPRSLTHQLELKALKGVFCAGQINGTTGYEEAAAQGLVAGISAACAVAGKAPPVFDRRNSYIGVIIDDLVLQGVTEPYRMLTARAEYRLGLRADNAVTRLSGQAKAFGALGTEMTDFVTKRLAEREKCQKLLEKAASSRDMQAVGANVTEGASHSLFEWLRFPAVTRQHLEALIPELTEFSDAVVSEIIDDGRYAPYLERQDAELARLAGHDNMPLPAELDYATIAGLSNEMVEKFSAARPPDMASASRVRGVTPAALAAILIHAKKVTL</sequence>
<evidence type="ECO:0000256" key="2">
    <source>
        <dbReference type="ARBA" id="ARBA00003717"/>
    </source>
</evidence>
<dbReference type="NCBIfam" id="TIGR00136">
    <property type="entry name" value="mnmG_gidA"/>
    <property type="match status" value="1"/>
</dbReference>
<dbReference type="AlphaFoldDB" id="A0A0H3G2L0"/>
<dbReference type="PANTHER" id="PTHR11806:SF0">
    <property type="entry name" value="PROTEIN MTO1 HOMOLOG, MITOCHONDRIAL"/>
    <property type="match status" value="1"/>
</dbReference>
<dbReference type="Gene3D" id="1.10.150.570">
    <property type="entry name" value="GidA associated domain, C-terminal subdomain"/>
    <property type="match status" value="1"/>
</dbReference>
<dbReference type="Proteomes" id="UP000001494">
    <property type="component" value="Chromosome"/>
</dbReference>
<keyword evidence="11" id="KW-0963">Cytoplasm</keyword>
<dbReference type="InterPro" id="IPR044920">
    <property type="entry name" value="MnmG_C_subdom_sf"/>
</dbReference>
<dbReference type="InterPro" id="IPR002218">
    <property type="entry name" value="MnmG-rel"/>
</dbReference>
<dbReference type="eggNOG" id="COG0445">
    <property type="taxonomic scope" value="Bacteria"/>
</dbReference>
<dbReference type="InterPro" id="IPR020595">
    <property type="entry name" value="MnmG-rel_CS"/>
</dbReference>
<dbReference type="Pfam" id="PF01134">
    <property type="entry name" value="GIDA"/>
    <property type="match status" value="1"/>
</dbReference>
<dbReference type="GO" id="GO:0005829">
    <property type="term" value="C:cytosol"/>
    <property type="evidence" value="ECO:0007669"/>
    <property type="project" value="TreeGrafter"/>
</dbReference>
<keyword evidence="5 11" id="KW-0285">Flavoprotein</keyword>
<evidence type="ECO:0000256" key="1">
    <source>
        <dbReference type="ARBA" id="ARBA00001974"/>
    </source>
</evidence>
<feature type="binding site" evidence="11">
    <location>
        <begin position="17"/>
        <end position="22"/>
    </location>
    <ligand>
        <name>FAD</name>
        <dbReference type="ChEBI" id="CHEBI:57692"/>
    </ligand>
</feature>
<dbReference type="Pfam" id="PF21680">
    <property type="entry name" value="GIDA_C_1st"/>
    <property type="match status" value="1"/>
</dbReference>
<evidence type="ECO:0000256" key="5">
    <source>
        <dbReference type="ARBA" id="ARBA00022630"/>
    </source>
</evidence>
<dbReference type="GO" id="GO:0030488">
    <property type="term" value="P:tRNA methylation"/>
    <property type="evidence" value="ECO:0007669"/>
    <property type="project" value="TreeGrafter"/>
</dbReference>
<dbReference type="FunFam" id="3.50.50.60:FF:000002">
    <property type="entry name" value="tRNA uridine 5-carboxymethylaminomethyl modification enzyme MnmG"/>
    <property type="match status" value="1"/>
</dbReference>
<dbReference type="PROSITE" id="PS01280">
    <property type="entry name" value="GIDA_1"/>
    <property type="match status" value="1"/>
</dbReference>
<proteinExistence type="inferred from homology"/>
<protein>
    <recommendedName>
        <fullName evidence="4 11">tRNA uridine 5-carboxymethylaminomethyl modification enzyme MnmG</fullName>
    </recommendedName>
    <alternativeName>
        <fullName evidence="10 11">Glucose-inhibited division protein A</fullName>
    </alternativeName>
</protein>
<evidence type="ECO:0000313" key="14">
    <source>
        <dbReference type="Proteomes" id="UP000001494"/>
    </source>
</evidence>
<dbReference type="GO" id="GO:0002098">
    <property type="term" value="P:tRNA wobble uridine modification"/>
    <property type="evidence" value="ECO:0007669"/>
    <property type="project" value="InterPro"/>
</dbReference>
<evidence type="ECO:0000256" key="8">
    <source>
        <dbReference type="ARBA" id="ARBA00023027"/>
    </source>
</evidence>
<evidence type="ECO:0000256" key="7">
    <source>
        <dbReference type="ARBA" id="ARBA00022827"/>
    </source>
</evidence>
<dbReference type="InterPro" id="IPR026904">
    <property type="entry name" value="MnmG_C"/>
</dbReference>
<dbReference type="SMART" id="SM01228">
    <property type="entry name" value="GIDA_assoc_3"/>
    <property type="match status" value="1"/>
</dbReference>
<reference evidence="13 14" key="1">
    <citation type="journal article" date="2011" name="J. Bacteriol.">
        <title>Genome sequence of the ethanol-producing Zymomonas mobilis subsp. mobilis lectotype strain ATCC 10988.</title>
        <authorList>
            <person name="Pappas K.M."/>
            <person name="Kouvelis V.N."/>
            <person name="Saunders E."/>
            <person name="Brettin T.S."/>
            <person name="Bruce D."/>
            <person name="Detter C."/>
            <person name="Balakireva M."/>
            <person name="Han C.S."/>
            <person name="Savvakis G."/>
            <person name="Kyrpides N.C."/>
            <person name="Typas M.A."/>
        </authorList>
    </citation>
    <scope>NUCLEOTIDE SEQUENCE [LARGE SCALE GENOMIC DNA]</scope>
    <source>
        <strain evidence="14">ATCC 10988 / DSM 424 / CCUG 17860 / LMG 404 / NCIMB 8938 / NRRL B-806 / ZM1</strain>
    </source>
</reference>
<dbReference type="Pfam" id="PF13932">
    <property type="entry name" value="SAM_GIDA_C"/>
    <property type="match status" value="1"/>
</dbReference>
<dbReference type="OrthoDB" id="9815560at2"/>
<dbReference type="KEGG" id="zmm:Zmob_1210"/>
<evidence type="ECO:0000256" key="10">
    <source>
        <dbReference type="ARBA" id="ARBA00031800"/>
    </source>
</evidence>
<keyword evidence="7 11" id="KW-0274">FAD</keyword>
<organism evidence="13 14">
    <name type="scientific">Zymomonas mobilis subsp. mobilis (strain ATCC 10988 / DSM 424 / LMG 404 / NCIMB 8938 / NRRL B-806 / ZM1)</name>
    <dbReference type="NCBI Taxonomy" id="555217"/>
    <lineage>
        <taxon>Bacteria</taxon>
        <taxon>Pseudomonadati</taxon>
        <taxon>Pseudomonadota</taxon>
        <taxon>Alphaproteobacteria</taxon>
        <taxon>Sphingomonadales</taxon>
        <taxon>Zymomonadaceae</taxon>
        <taxon>Zymomonas</taxon>
    </lineage>
</organism>
<dbReference type="InterPro" id="IPR004416">
    <property type="entry name" value="MnmG"/>
</dbReference>
<dbReference type="HAMAP" id="MF_00129">
    <property type="entry name" value="MnmG_GidA"/>
    <property type="match status" value="1"/>
</dbReference>
<comment type="caution">
    <text evidence="11">Lacks conserved residue(s) required for the propagation of feature annotation.</text>
</comment>
<gene>
    <name evidence="11" type="primary">mnmG</name>
    <name evidence="11" type="synonym">gidA</name>
    <name evidence="13" type="ordered locus">Zmob_1210</name>
</gene>
<evidence type="ECO:0000256" key="6">
    <source>
        <dbReference type="ARBA" id="ARBA00022694"/>
    </source>
</evidence>
<evidence type="ECO:0000256" key="4">
    <source>
        <dbReference type="ARBA" id="ARBA00020461"/>
    </source>
</evidence>
<comment type="similarity">
    <text evidence="3 11">Belongs to the MnmG family.</text>
</comment>
<dbReference type="Gene3D" id="3.50.50.60">
    <property type="entry name" value="FAD/NAD(P)-binding domain"/>
    <property type="match status" value="2"/>
</dbReference>
<feature type="binding site" evidence="11">
    <location>
        <begin position="276"/>
        <end position="290"/>
    </location>
    <ligand>
        <name>NAD(+)</name>
        <dbReference type="ChEBI" id="CHEBI:57540"/>
    </ligand>
</feature>
<keyword evidence="6 11" id="KW-0819">tRNA processing</keyword>
<dbReference type="InterPro" id="IPR047001">
    <property type="entry name" value="MnmG_C_subdom"/>
</dbReference>
<dbReference type="PANTHER" id="PTHR11806">
    <property type="entry name" value="GLUCOSE INHIBITED DIVISION PROTEIN A"/>
    <property type="match status" value="1"/>
</dbReference>
<dbReference type="HOGENOM" id="CLU_007831_2_2_5"/>
<dbReference type="RefSeq" id="WP_014500930.1">
    <property type="nucleotide sequence ID" value="NC_017262.1"/>
</dbReference>
<accession>A0A0H3G2L0</accession>
<comment type="subcellular location">
    <subcellularLocation>
        <location evidence="11">Cytoplasm</location>
    </subcellularLocation>
</comment>
<comment type="subunit">
    <text evidence="9 11">Homodimer. Heterotetramer of two MnmE and two MnmG subunits.</text>
</comment>
<evidence type="ECO:0000259" key="12">
    <source>
        <dbReference type="SMART" id="SM01228"/>
    </source>
</evidence>
<evidence type="ECO:0000256" key="9">
    <source>
        <dbReference type="ARBA" id="ARBA00025948"/>
    </source>
</evidence>
<keyword evidence="8 11" id="KW-0520">NAD</keyword>
<dbReference type="GO" id="GO:0050660">
    <property type="term" value="F:flavin adenine dinucleotide binding"/>
    <property type="evidence" value="ECO:0007669"/>
    <property type="project" value="UniProtKB-UniRule"/>
</dbReference>
<dbReference type="EMBL" id="CP002850">
    <property type="protein sequence ID" value="AEH63038.1"/>
    <property type="molecule type" value="Genomic_DNA"/>
</dbReference>
<dbReference type="InterPro" id="IPR036188">
    <property type="entry name" value="FAD/NAD-bd_sf"/>
</dbReference>
<comment type="function">
    <text evidence="2 11">NAD-binding protein involved in the addition of a carboxymethylaminomethyl (cmnm) group at the wobble position (U34) of certain tRNAs, forming tRNA-cmnm(5)s(2)U34.</text>
</comment>
<evidence type="ECO:0000313" key="13">
    <source>
        <dbReference type="EMBL" id="AEH63038.1"/>
    </source>
</evidence>
<name>A0A0H3G2L0_ZYMMA</name>
<comment type="cofactor">
    <cofactor evidence="1 11">
        <name>FAD</name>
        <dbReference type="ChEBI" id="CHEBI:57692"/>
    </cofactor>
</comment>